<sequence length="34" mass="4117">MWFAMPPDEQLDDDAATEYERGWILGWSEYLSHR</sequence>
<gene>
    <name evidence="1" type="ORF">RHRU231_620026</name>
</gene>
<proteinExistence type="predicted"/>
<accession>A0A098BPC1</accession>
<evidence type="ECO:0000313" key="1">
    <source>
        <dbReference type="EMBL" id="CDZ90135.1"/>
    </source>
</evidence>
<protein>
    <submittedName>
        <fullName evidence="1">Uncharacterized protein</fullName>
    </submittedName>
</protein>
<name>A0A098BPC1_9NOCA</name>
<evidence type="ECO:0000313" key="2">
    <source>
        <dbReference type="Proteomes" id="UP000042997"/>
    </source>
</evidence>
<dbReference type="AlphaFoldDB" id="A0A098BPC1"/>
<dbReference type="Proteomes" id="UP000042997">
    <property type="component" value="Unassembled WGS sequence"/>
</dbReference>
<reference evidence="1 2" key="1">
    <citation type="journal article" date="2014" name="Genome Announc.">
        <title>Draft Genome Sequence of Propane- and Butane-Oxidizing Actinobacterium Rhodococcus ruber IEGM 231.</title>
        <authorList>
            <person name="Ivshina I.B."/>
            <person name="Kuyukina M.S."/>
            <person name="Krivoruchko A.V."/>
            <person name="Barbe V."/>
            <person name="Fischer C."/>
        </authorList>
    </citation>
    <scope>NUCLEOTIDE SEQUENCE [LARGE SCALE GENOMIC DNA]</scope>
</reference>
<dbReference type="EMBL" id="CCSD01000075">
    <property type="protein sequence ID" value="CDZ90135.1"/>
    <property type="molecule type" value="Genomic_DNA"/>
</dbReference>
<organism evidence="1 2">
    <name type="scientific">Rhodococcus ruber</name>
    <dbReference type="NCBI Taxonomy" id="1830"/>
    <lineage>
        <taxon>Bacteria</taxon>
        <taxon>Bacillati</taxon>
        <taxon>Actinomycetota</taxon>
        <taxon>Actinomycetes</taxon>
        <taxon>Mycobacteriales</taxon>
        <taxon>Nocardiaceae</taxon>
        <taxon>Rhodococcus</taxon>
    </lineage>
</organism>